<dbReference type="GO" id="GO:0016812">
    <property type="term" value="F:hydrolase activity, acting on carbon-nitrogen (but not peptide) bonds, in cyclic amides"/>
    <property type="evidence" value="ECO:0007669"/>
    <property type="project" value="TreeGrafter"/>
</dbReference>
<evidence type="ECO:0000256" key="3">
    <source>
        <dbReference type="ARBA" id="ARBA00022553"/>
    </source>
</evidence>
<dbReference type="PANTHER" id="PTHR11647:SF1">
    <property type="entry name" value="COLLAPSIN RESPONSE MEDIATOR PROTEIN"/>
    <property type="match status" value="1"/>
</dbReference>
<keyword evidence="4" id="KW-0479">Metal-binding</keyword>
<dbReference type="RefSeq" id="WP_044666287.1">
    <property type="nucleotide sequence ID" value="NZ_CDRZ01000298.1"/>
</dbReference>
<proteinExistence type="inferred from homology"/>
<keyword evidence="11" id="KW-1185">Reference proteome</keyword>
<dbReference type="GO" id="GO:0005829">
    <property type="term" value="C:cytosol"/>
    <property type="evidence" value="ECO:0007669"/>
    <property type="project" value="TreeGrafter"/>
</dbReference>
<dbReference type="FunFam" id="3.20.20.140:FF:000217">
    <property type="entry name" value="Dihydropyrimidinase-related protein 1"/>
    <property type="match status" value="1"/>
</dbReference>
<dbReference type="InterPro" id="IPR032466">
    <property type="entry name" value="Metal_Hydrolase"/>
</dbReference>
<evidence type="ECO:0000256" key="7">
    <source>
        <dbReference type="ARBA" id="ARBA00068457"/>
    </source>
</evidence>
<dbReference type="SUPFAM" id="SSF51338">
    <property type="entry name" value="Composite domain of metallo-dependent hydrolases"/>
    <property type="match status" value="1"/>
</dbReference>
<accession>A0A0B7MIS3</accession>
<dbReference type="InterPro" id="IPR011778">
    <property type="entry name" value="Hydantoinase/dihydroPyrase"/>
</dbReference>
<feature type="domain" description="Amidohydrolase-related" evidence="9">
    <location>
        <begin position="49"/>
        <end position="434"/>
    </location>
</feature>
<dbReference type="NCBIfam" id="TIGR02033">
    <property type="entry name" value="D-hydantoinase"/>
    <property type="match status" value="1"/>
</dbReference>
<reference evidence="11" key="1">
    <citation type="submission" date="2015-01" db="EMBL/GenBank/DDBJ databases">
        <authorList>
            <person name="Manzoor Shahid"/>
            <person name="Zubair Saima"/>
        </authorList>
    </citation>
    <scope>NUCLEOTIDE SEQUENCE [LARGE SCALE GENOMIC DNA]</scope>
    <source>
        <strain evidence="11">Sp3</strain>
    </source>
</reference>
<dbReference type="InterPro" id="IPR050378">
    <property type="entry name" value="Metallo-dep_Hydrolases_sf"/>
</dbReference>
<feature type="modified residue" description="N6-carboxylysine" evidence="8">
    <location>
        <position position="144"/>
    </location>
</feature>
<keyword evidence="5 10" id="KW-0378">Hydrolase</keyword>
<evidence type="ECO:0000256" key="6">
    <source>
        <dbReference type="ARBA" id="ARBA00055040"/>
    </source>
</evidence>
<evidence type="ECO:0000256" key="2">
    <source>
        <dbReference type="ARBA" id="ARBA00008829"/>
    </source>
</evidence>
<comment type="similarity">
    <text evidence="2">Belongs to the metallo-dependent hydrolases superfamily. Hydantoinase/dihydropyrimidinase family.</text>
</comment>
<dbReference type="Pfam" id="PF01979">
    <property type="entry name" value="Amidohydro_1"/>
    <property type="match status" value="1"/>
</dbReference>
<evidence type="ECO:0000256" key="5">
    <source>
        <dbReference type="ARBA" id="ARBA00022801"/>
    </source>
</evidence>
<protein>
    <recommendedName>
        <fullName evidence="7">D-hydantoinase</fullName>
    </recommendedName>
</protein>
<dbReference type="EMBL" id="CDRZ01000298">
    <property type="protein sequence ID" value="CEO90544.1"/>
    <property type="molecule type" value="Genomic_DNA"/>
</dbReference>
<comment type="function">
    <text evidence="6">Catalyzes the stereospecific hydrolysis of the cyclic amide bond of D-hydantoin derivatives.</text>
</comment>
<evidence type="ECO:0000256" key="1">
    <source>
        <dbReference type="ARBA" id="ARBA00001947"/>
    </source>
</evidence>
<dbReference type="InterPro" id="IPR011059">
    <property type="entry name" value="Metal-dep_hydrolase_composite"/>
</dbReference>
<comment type="PTM">
    <text evidence="8">Carbamylation allows a single lysine to coordinate two divalent metal cations.</text>
</comment>
<dbReference type="AlphaFoldDB" id="A0A0B7MIS3"/>
<dbReference type="OrthoDB" id="9765462at2"/>
<evidence type="ECO:0000259" key="9">
    <source>
        <dbReference type="Pfam" id="PF01979"/>
    </source>
</evidence>
<dbReference type="GO" id="GO:0046872">
    <property type="term" value="F:metal ion binding"/>
    <property type="evidence" value="ECO:0007669"/>
    <property type="project" value="UniProtKB-KW"/>
</dbReference>
<dbReference type="Proteomes" id="UP000046155">
    <property type="component" value="Unassembled WGS sequence"/>
</dbReference>
<evidence type="ECO:0000256" key="4">
    <source>
        <dbReference type="ARBA" id="ARBA00022723"/>
    </source>
</evidence>
<dbReference type="InterPro" id="IPR006680">
    <property type="entry name" value="Amidohydro-rel"/>
</dbReference>
<name>A0A0B7MIS3_9FIRM</name>
<dbReference type="Gene3D" id="3.20.20.140">
    <property type="entry name" value="Metal-dependent hydrolases"/>
    <property type="match status" value="1"/>
</dbReference>
<dbReference type="Gene3D" id="2.30.40.10">
    <property type="entry name" value="Urease, subunit C, domain 1"/>
    <property type="match status" value="1"/>
</dbReference>
<comment type="cofactor">
    <cofactor evidence="1">
        <name>Zn(2+)</name>
        <dbReference type="ChEBI" id="CHEBI:29105"/>
    </cofactor>
</comment>
<evidence type="ECO:0000313" key="10">
    <source>
        <dbReference type="EMBL" id="CEO90544.1"/>
    </source>
</evidence>
<sequence length="464" mass="50601">MSILIKNGTIVTSVNEYKADVLIEGEKIAAIGTGLEGRADQVVDASGKYVFPGGVDEHLHYNSFSSLGYETSDAAAVGGTTTVGDFVVQPKGIGLKDSIIKYKKEAVEGKAMVDYVLHGIIMDPTDQSFNDIPFMPEVGVASVKLFMAYKGMDYYATDDSIFKALQIAKKCGVTIMVHAENADIIDVKVKQLLAAGKTGTENFSLSRPILCEAEATSRAVYMAKMANAPLFVVHVTNRAAAEVLREARAEGVQAFGETCTHYLSLNDKNLEKPNFEGAKYVCNPPLRPQEDVDYLWEAIRNGWILAVSSDHCAVIGGFAIAKHRGINDFSKIPPGAPGVQDRLHMIWTYGVEKGKISRTKFVDVCCTKPAKICGIYPQKGEIDVGSDADIVIFDPDYKGVFSNETSLHDTDYNAFEGFEQIGRAEKVFFRGNLVAENGKFLGKEGQGQQVMAKPYGLCYDGFRE</sequence>
<gene>
    <name evidence="10" type="primary">hyuA</name>
    <name evidence="10" type="ORF">SSCH_960004</name>
</gene>
<organism evidence="10 11">
    <name type="scientific">Syntrophaceticus schinkii</name>
    <dbReference type="NCBI Taxonomy" id="499207"/>
    <lineage>
        <taxon>Bacteria</taxon>
        <taxon>Bacillati</taxon>
        <taxon>Bacillota</taxon>
        <taxon>Clostridia</taxon>
        <taxon>Thermoanaerobacterales</taxon>
        <taxon>Thermoanaerobacterales Family III. Incertae Sedis</taxon>
        <taxon>Syntrophaceticus</taxon>
    </lineage>
</organism>
<keyword evidence="3" id="KW-0597">Phosphoprotein</keyword>
<evidence type="ECO:0000256" key="8">
    <source>
        <dbReference type="PIRSR" id="PIRSR611778-50"/>
    </source>
</evidence>
<dbReference type="SUPFAM" id="SSF51556">
    <property type="entry name" value="Metallo-dependent hydrolases"/>
    <property type="match status" value="1"/>
</dbReference>
<evidence type="ECO:0000313" key="11">
    <source>
        <dbReference type="Proteomes" id="UP000046155"/>
    </source>
</evidence>
<dbReference type="CDD" id="cd01314">
    <property type="entry name" value="D-HYD"/>
    <property type="match status" value="1"/>
</dbReference>
<dbReference type="PANTHER" id="PTHR11647">
    <property type="entry name" value="HYDRANTOINASE/DIHYDROPYRIMIDINASE FAMILY MEMBER"/>
    <property type="match status" value="1"/>
</dbReference>